<evidence type="ECO:0000259" key="2">
    <source>
        <dbReference type="PROSITE" id="PS50026"/>
    </source>
</evidence>
<dbReference type="AlphaFoldDB" id="A0AAV5SCB9"/>
<dbReference type="Proteomes" id="UP001432027">
    <property type="component" value="Unassembled WGS sequence"/>
</dbReference>
<dbReference type="Pfam" id="PF00008">
    <property type="entry name" value="EGF"/>
    <property type="match status" value="2"/>
</dbReference>
<keyword evidence="1" id="KW-1015">Disulfide bond</keyword>
<sequence length="215" mass="23483">CEAGNSTICANHDCLNEAECLPISSTAYQCKCIDGYTGWRCESPSPCLNLPCKNGGTCRSLPGRLYECDCPHGFYGDSCQKQEDGCGVHYRNTTGSVQYPEDFPNEDGRESCDMIIDPPNLEDRSLDVTFNSFGGMGMTEDGPTDCEKTKASLILYDGTTDRSPIIAVFCGEGNAAIAPEFNHPIKLSSSRGMIRHRGKAGTFKLKWSLTKRCAF</sequence>
<name>A0AAV5SCB9_9BILA</name>
<dbReference type="Gene3D" id="2.60.120.290">
    <property type="entry name" value="Spermadhesin, CUB domain"/>
    <property type="match status" value="1"/>
</dbReference>
<evidence type="ECO:0000256" key="1">
    <source>
        <dbReference type="PROSITE-ProRule" id="PRU00076"/>
    </source>
</evidence>
<dbReference type="FunFam" id="2.10.25.10:FF:000063">
    <property type="entry name" value="Slit guidance ligand 2"/>
    <property type="match status" value="1"/>
</dbReference>
<feature type="non-terminal residue" evidence="3">
    <location>
        <position position="215"/>
    </location>
</feature>
<dbReference type="InterPro" id="IPR000742">
    <property type="entry name" value="EGF"/>
</dbReference>
<dbReference type="SUPFAM" id="SSF57196">
    <property type="entry name" value="EGF/Laminin"/>
    <property type="match status" value="2"/>
</dbReference>
<dbReference type="PROSITE" id="PS01186">
    <property type="entry name" value="EGF_2"/>
    <property type="match status" value="2"/>
</dbReference>
<comment type="caution">
    <text evidence="3">The sequence shown here is derived from an EMBL/GenBank/DDBJ whole genome shotgun (WGS) entry which is preliminary data.</text>
</comment>
<feature type="disulfide bond" evidence="1">
    <location>
        <begin position="70"/>
        <end position="79"/>
    </location>
</feature>
<feature type="disulfide bond" evidence="1">
    <location>
        <begin position="32"/>
        <end position="41"/>
    </location>
</feature>
<dbReference type="SUPFAM" id="SSF49854">
    <property type="entry name" value="Spermadhesin, CUB domain"/>
    <property type="match status" value="1"/>
</dbReference>
<protein>
    <recommendedName>
        <fullName evidence="2">EGF-like domain-containing protein</fullName>
    </recommendedName>
</protein>
<dbReference type="PANTHER" id="PTHR24044">
    <property type="entry name" value="NOTCH LIGAND FAMILY MEMBER"/>
    <property type="match status" value="1"/>
</dbReference>
<proteinExistence type="predicted"/>
<feature type="domain" description="EGF-like" evidence="2">
    <location>
        <begin position="43"/>
        <end position="80"/>
    </location>
</feature>
<dbReference type="InterPro" id="IPR035914">
    <property type="entry name" value="Sperma_CUB_dom_sf"/>
</dbReference>
<feature type="non-terminal residue" evidence="3">
    <location>
        <position position="1"/>
    </location>
</feature>
<evidence type="ECO:0000313" key="4">
    <source>
        <dbReference type="Proteomes" id="UP001432027"/>
    </source>
</evidence>
<dbReference type="Gene3D" id="2.10.25.10">
    <property type="entry name" value="Laminin"/>
    <property type="match status" value="2"/>
</dbReference>
<comment type="caution">
    <text evidence="1">Lacks conserved residue(s) required for the propagation of feature annotation.</text>
</comment>
<evidence type="ECO:0000313" key="3">
    <source>
        <dbReference type="EMBL" id="GMS80050.1"/>
    </source>
</evidence>
<dbReference type="InterPro" id="IPR050906">
    <property type="entry name" value="Notch_signaling"/>
</dbReference>
<organism evidence="3 4">
    <name type="scientific">Pristionchus entomophagus</name>
    <dbReference type="NCBI Taxonomy" id="358040"/>
    <lineage>
        <taxon>Eukaryota</taxon>
        <taxon>Metazoa</taxon>
        <taxon>Ecdysozoa</taxon>
        <taxon>Nematoda</taxon>
        <taxon>Chromadorea</taxon>
        <taxon>Rhabditida</taxon>
        <taxon>Rhabditina</taxon>
        <taxon>Diplogasteromorpha</taxon>
        <taxon>Diplogasteroidea</taxon>
        <taxon>Neodiplogasteridae</taxon>
        <taxon>Pristionchus</taxon>
    </lineage>
</organism>
<dbReference type="PROSITE" id="PS00022">
    <property type="entry name" value="EGF_1"/>
    <property type="match status" value="2"/>
</dbReference>
<keyword evidence="1" id="KW-0245">EGF-like domain</keyword>
<reference evidence="3" key="1">
    <citation type="submission" date="2023-10" db="EMBL/GenBank/DDBJ databases">
        <title>Genome assembly of Pristionchus species.</title>
        <authorList>
            <person name="Yoshida K."/>
            <person name="Sommer R.J."/>
        </authorList>
    </citation>
    <scope>NUCLEOTIDE SEQUENCE</scope>
    <source>
        <strain evidence="3">RS0144</strain>
    </source>
</reference>
<dbReference type="CDD" id="cd00054">
    <property type="entry name" value="EGF_CA"/>
    <property type="match status" value="1"/>
</dbReference>
<gene>
    <name evidence="3" type="ORF">PENTCL1PPCAC_2225</name>
</gene>
<dbReference type="PANTHER" id="PTHR24044:SF417">
    <property type="entry name" value="WEARY, ISOFORM B"/>
    <property type="match status" value="1"/>
</dbReference>
<keyword evidence="4" id="KW-1185">Reference proteome</keyword>
<dbReference type="SMART" id="SM00181">
    <property type="entry name" value="EGF"/>
    <property type="match status" value="2"/>
</dbReference>
<dbReference type="PROSITE" id="PS50026">
    <property type="entry name" value="EGF_3"/>
    <property type="match status" value="2"/>
</dbReference>
<dbReference type="EMBL" id="BTSX01000001">
    <property type="protein sequence ID" value="GMS80050.1"/>
    <property type="molecule type" value="Genomic_DNA"/>
</dbReference>
<accession>A0AAV5SCB9</accession>
<feature type="domain" description="EGF-like" evidence="2">
    <location>
        <begin position="5"/>
        <end position="42"/>
    </location>
</feature>
<dbReference type="GO" id="GO:0005112">
    <property type="term" value="F:Notch binding"/>
    <property type="evidence" value="ECO:0007669"/>
    <property type="project" value="TreeGrafter"/>
</dbReference>